<evidence type="ECO:0000256" key="6">
    <source>
        <dbReference type="ARBA" id="ARBA00060707"/>
    </source>
</evidence>
<dbReference type="InterPro" id="IPR006058">
    <property type="entry name" value="2Fe2S_fd_BS"/>
</dbReference>
<dbReference type="PROSITE" id="PS00197">
    <property type="entry name" value="2FE2S_FER_1"/>
    <property type="match status" value="1"/>
</dbReference>
<dbReference type="Gene3D" id="3.10.20.30">
    <property type="match status" value="1"/>
</dbReference>
<dbReference type="InterPro" id="IPR002888">
    <property type="entry name" value="2Fe-2S-bd"/>
</dbReference>
<keyword evidence="2" id="KW-0479">Metal-binding</keyword>
<dbReference type="Proteomes" id="UP000068026">
    <property type="component" value="Chromosome"/>
</dbReference>
<dbReference type="OrthoDB" id="9796880at2"/>
<keyword evidence="3 8" id="KW-0560">Oxidoreductase</keyword>
<dbReference type="InterPro" id="IPR001041">
    <property type="entry name" value="2Fe-2S_ferredoxin-type"/>
</dbReference>
<sequence length="158" mass="17203">MVQYEGKTVISLQVNGETFEVAVRPSDILLDILREQLGLTSAKAGCLNGDCGACTVIVDGLPAKSCLMLAVEAEGHVILTVEGLGGLAPIQKAFVDADAFQCGYCTSGFLIVCHALKMNYPVLPEEYIIEEWLQSNLCRCTSYQEIRKAVHLMYEIQA</sequence>
<evidence type="ECO:0000313" key="9">
    <source>
        <dbReference type="EMBL" id="SHF11685.1"/>
    </source>
</evidence>
<evidence type="ECO:0000259" key="7">
    <source>
        <dbReference type="PROSITE" id="PS51085"/>
    </source>
</evidence>
<reference evidence="11" key="4">
    <citation type="submission" date="2016-11" db="EMBL/GenBank/DDBJ databases">
        <authorList>
            <person name="Jaros S."/>
            <person name="Januszkiewicz K."/>
            <person name="Wedrychowicz H."/>
        </authorList>
    </citation>
    <scope>NUCLEOTIDE SEQUENCE [LARGE SCALE GENOMIC DNA]</scope>
    <source>
        <strain evidence="11">DSM 1682</strain>
    </source>
</reference>
<dbReference type="SUPFAM" id="SSF54292">
    <property type="entry name" value="2Fe-2S ferredoxin-like"/>
    <property type="match status" value="1"/>
</dbReference>
<evidence type="ECO:0000256" key="3">
    <source>
        <dbReference type="ARBA" id="ARBA00023002"/>
    </source>
</evidence>
<dbReference type="Pfam" id="PF01799">
    <property type="entry name" value="Fer2_2"/>
    <property type="match status" value="1"/>
</dbReference>
<name>A0A0X1U8E8_ANAPI</name>
<dbReference type="Gene3D" id="1.10.150.120">
    <property type="entry name" value="[2Fe-2S]-binding domain"/>
    <property type="match status" value="1"/>
</dbReference>
<reference evidence="8 10" key="1">
    <citation type="journal article" date="2016" name="Genome Announc.">
        <title>Complete Genome Sequence of the Amino Acid-Fermenting Clostridium propionicum X2 (DSM 1682).</title>
        <authorList>
            <person name="Poehlein A."/>
            <person name="Schlien K."/>
            <person name="Chowdhury N.P."/>
            <person name="Gottschalk G."/>
            <person name="Buckel W."/>
            <person name="Daniel R."/>
        </authorList>
    </citation>
    <scope>NUCLEOTIDE SEQUENCE [LARGE SCALE GENOMIC DNA]</scope>
    <source>
        <strain evidence="8 10">X2</strain>
    </source>
</reference>
<dbReference type="EC" id="1.17.2.1" evidence="8"/>
<dbReference type="AlphaFoldDB" id="A0A0X1U8E8"/>
<dbReference type="Proteomes" id="UP000184204">
    <property type="component" value="Unassembled WGS sequence"/>
</dbReference>
<dbReference type="InterPro" id="IPR012675">
    <property type="entry name" value="Beta-grasp_dom_sf"/>
</dbReference>
<dbReference type="EMBL" id="CP014223">
    <property type="protein sequence ID" value="AMJ41240.1"/>
    <property type="molecule type" value="Genomic_DNA"/>
</dbReference>
<organism evidence="9 11">
    <name type="scientific">Anaerotignum propionicum DSM 1682</name>
    <dbReference type="NCBI Taxonomy" id="991789"/>
    <lineage>
        <taxon>Bacteria</taxon>
        <taxon>Bacillati</taxon>
        <taxon>Bacillota</taxon>
        <taxon>Clostridia</taxon>
        <taxon>Lachnospirales</taxon>
        <taxon>Anaerotignaceae</taxon>
        <taxon>Anaerotignum</taxon>
    </lineage>
</organism>
<evidence type="ECO:0000313" key="11">
    <source>
        <dbReference type="Proteomes" id="UP000184204"/>
    </source>
</evidence>
<dbReference type="Pfam" id="PF00111">
    <property type="entry name" value="Fer2"/>
    <property type="match status" value="1"/>
</dbReference>
<dbReference type="PANTHER" id="PTHR44379">
    <property type="entry name" value="OXIDOREDUCTASE WITH IRON-SULFUR SUBUNIT"/>
    <property type="match status" value="1"/>
</dbReference>
<keyword evidence="4" id="KW-0408">Iron</keyword>
<feature type="domain" description="2Fe-2S ferredoxin-type" evidence="7">
    <location>
        <begin position="8"/>
        <end position="84"/>
    </location>
</feature>
<proteinExistence type="predicted"/>
<dbReference type="FunFam" id="3.10.20.30:FF:000020">
    <property type="entry name" value="Xanthine dehydrogenase iron-sulfur subunit"/>
    <property type="match status" value="1"/>
</dbReference>
<dbReference type="KEGG" id="cpro:CPRO_16500"/>
<dbReference type="SUPFAM" id="SSF47741">
    <property type="entry name" value="CO dehydrogenase ISP C-domain like"/>
    <property type="match status" value="1"/>
</dbReference>
<accession>A0A0X1U8E8</accession>
<evidence type="ECO:0000313" key="8">
    <source>
        <dbReference type="EMBL" id="AMJ41240.1"/>
    </source>
</evidence>
<dbReference type="CDD" id="cd00207">
    <property type="entry name" value="fer2"/>
    <property type="match status" value="1"/>
</dbReference>
<dbReference type="RefSeq" id="WP_066050099.1">
    <property type="nucleotide sequence ID" value="NZ_CP014223.1"/>
</dbReference>
<evidence type="ECO:0000313" key="10">
    <source>
        <dbReference type="Proteomes" id="UP000068026"/>
    </source>
</evidence>
<keyword evidence="10" id="KW-1185">Reference proteome</keyword>
<dbReference type="InterPro" id="IPR051452">
    <property type="entry name" value="Diverse_Oxidoreductases"/>
</dbReference>
<evidence type="ECO:0000256" key="1">
    <source>
        <dbReference type="ARBA" id="ARBA00022714"/>
    </source>
</evidence>
<dbReference type="EMBL" id="FQUA01000018">
    <property type="protein sequence ID" value="SHF11685.1"/>
    <property type="molecule type" value="Genomic_DNA"/>
</dbReference>
<evidence type="ECO:0000256" key="4">
    <source>
        <dbReference type="ARBA" id="ARBA00023004"/>
    </source>
</evidence>
<dbReference type="PROSITE" id="PS51085">
    <property type="entry name" value="2FE2S_FER_2"/>
    <property type="match status" value="1"/>
</dbReference>
<evidence type="ECO:0000256" key="2">
    <source>
        <dbReference type="ARBA" id="ARBA00022723"/>
    </source>
</evidence>
<keyword evidence="1" id="KW-0001">2Fe-2S</keyword>
<dbReference type="GO" id="GO:0051537">
    <property type="term" value="F:2 iron, 2 sulfur cluster binding"/>
    <property type="evidence" value="ECO:0007669"/>
    <property type="project" value="UniProtKB-KW"/>
</dbReference>
<dbReference type="InterPro" id="IPR036010">
    <property type="entry name" value="2Fe-2S_ferredoxin-like_sf"/>
</dbReference>
<reference evidence="9" key="3">
    <citation type="submission" date="2016-11" db="EMBL/GenBank/DDBJ databases">
        <authorList>
            <person name="Varghese N."/>
            <person name="Submissions S."/>
        </authorList>
    </citation>
    <scope>NUCLEOTIDE SEQUENCE</scope>
    <source>
        <strain evidence="9">DSM 1682</strain>
    </source>
</reference>
<dbReference type="GO" id="GO:0016491">
    <property type="term" value="F:oxidoreductase activity"/>
    <property type="evidence" value="ECO:0007669"/>
    <property type="project" value="UniProtKB-KW"/>
</dbReference>
<keyword evidence="5" id="KW-0411">Iron-sulfur</keyword>
<dbReference type="PANTHER" id="PTHR44379:SF7">
    <property type="entry name" value="XANTHINE DEHYDROGENASE SUBUNIT E-RELATED"/>
    <property type="match status" value="1"/>
</dbReference>
<protein>
    <submittedName>
        <fullName evidence="9">Carbon-monoxide dehydrogenase small subunit</fullName>
    </submittedName>
    <submittedName>
        <fullName evidence="8">Nicotinate dehydrogenase subunit A</fullName>
        <ecNumber evidence="8">1.17.2.1</ecNumber>
    </submittedName>
</protein>
<comment type="pathway">
    <text evidence="6">Alkaloid degradation; nicotine degradation.</text>
</comment>
<dbReference type="InterPro" id="IPR036884">
    <property type="entry name" value="2Fe-2S-bd_dom_sf"/>
</dbReference>
<evidence type="ECO:0000256" key="5">
    <source>
        <dbReference type="ARBA" id="ARBA00023014"/>
    </source>
</evidence>
<gene>
    <name evidence="8" type="primary">nicA</name>
    <name evidence="8" type="ORF">CPRO_16500</name>
    <name evidence="9" type="ORF">SAMN02745151_02831</name>
</gene>
<dbReference type="GO" id="GO:0046872">
    <property type="term" value="F:metal ion binding"/>
    <property type="evidence" value="ECO:0007669"/>
    <property type="project" value="UniProtKB-KW"/>
</dbReference>
<reference evidence="10" key="2">
    <citation type="submission" date="2016-01" db="EMBL/GenBank/DDBJ databases">
        <authorList>
            <person name="Poehlein A."/>
            <person name="Schlien K."/>
            <person name="Gottschalk G."/>
            <person name="Buckel W."/>
            <person name="Daniel R."/>
        </authorList>
    </citation>
    <scope>NUCLEOTIDE SEQUENCE [LARGE SCALE GENOMIC DNA]</scope>
    <source>
        <strain evidence="10">X2</strain>
    </source>
</reference>